<sequence>MWIASATIDFPSNSNKSFQFNFLSIVTTVEQRVILVQEVMGDVGVGTQQQQQQRARPEDGQGEPCRTGVAAAEKYPNASTWKWEGGGREHVVELHFKEVALIKSERGAGLVQRYSSRELLKGEEEAPGLQQESKGPCLQRVSAAARGEEQRWVVDGARGGNGAPKVVVAVGGSDEQQTQQPPPLAYVFPGFKRPCFLFRHMNGWRQMVEQPSSVKSKQLQKLQGNMHTLRFSEVTQSQKTSLKRVHVPTASLQSELPTPRRHCSAAAEHRHEEGTRPRGAHTYSHRTHNRNRLKQPTLLWELRPGQCADTSLYSVLHPLA</sequence>
<feature type="region of interest" description="Disordered" evidence="1">
    <location>
        <begin position="47"/>
        <end position="66"/>
    </location>
</feature>
<proteinExistence type="predicted"/>
<accession>A0A9N7UUZ5</accession>
<organism evidence="2 3">
    <name type="scientific">Pleuronectes platessa</name>
    <name type="common">European plaice</name>
    <dbReference type="NCBI Taxonomy" id="8262"/>
    <lineage>
        <taxon>Eukaryota</taxon>
        <taxon>Metazoa</taxon>
        <taxon>Chordata</taxon>
        <taxon>Craniata</taxon>
        <taxon>Vertebrata</taxon>
        <taxon>Euteleostomi</taxon>
        <taxon>Actinopterygii</taxon>
        <taxon>Neopterygii</taxon>
        <taxon>Teleostei</taxon>
        <taxon>Neoteleostei</taxon>
        <taxon>Acanthomorphata</taxon>
        <taxon>Carangaria</taxon>
        <taxon>Pleuronectiformes</taxon>
        <taxon>Pleuronectoidei</taxon>
        <taxon>Pleuronectidae</taxon>
        <taxon>Pleuronectes</taxon>
    </lineage>
</organism>
<dbReference type="EMBL" id="CADEAL010001990">
    <property type="protein sequence ID" value="CAB1437148.1"/>
    <property type="molecule type" value="Genomic_DNA"/>
</dbReference>
<keyword evidence="3" id="KW-1185">Reference proteome</keyword>
<gene>
    <name evidence="2" type="ORF">PLEPLA_LOCUS25181</name>
</gene>
<dbReference type="AlphaFoldDB" id="A0A9N7UUZ5"/>
<evidence type="ECO:0000313" key="3">
    <source>
        <dbReference type="Proteomes" id="UP001153269"/>
    </source>
</evidence>
<feature type="compositionally biased region" description="Basic and acidic residues" evidence="1">
    <location>
        <begin position="267"/>
        <end position="276"/>
    </location>
</feature>
<protein>
    <submittedName>
        <fullName evidence="2">Uncharacterized protein</fullName>
    </submittedName>
</protein>
<dbReference type="Proteomes" id="UP001153269">
    <property type="component" value="Unassembled WGS sequence"/>
</dbReference>
<evidence type="ECO:0000313" key="2">
    <source>
        <dbReference type="EMBL" id="CAB1437148.1"/>
    </source>
</evidence>
<comment type="caution">
    <text evidence="2">The sequence shown here is derived from an EMBL/GenBank/DDBJ whole genome shotgun (WGS) entry which is preliminary data.</text>
</comment>
<name>A0A9N7UUZ5_PLEPL</name>
<feature type="region of interest" description="Disordered" evidence="1">
    <location>
        <begin position="255"/>
        <end position="288"/>
    </location>
</feature>
<evidence type="ECO:0000256" key="1">
    <source>
        <dbReference type="SAM" id="MobiDB-lite"/>
    </source>
</evidence>
<reference evidence="2" key="1">
    <citation type="submission" date="2020-03" db="EMBL/GenBank/DDBJ databases">
        <authorList>
            <person name="Weist P."/>
        </authorList>
    </citation>
    <scope>NUCLEOTIDE SEQUENCE</scope>
</reference>